<evidence type="ECO:0000313" key="2">
    <source>
        <dbReference type="Proteomes" id="UP000037035"/>
    </source>
</evidence>
<dbReference type="EMBL" id="LAVV01005098">
    <property type="protein sequence ID" value="KNZ61058.1"/>
    <property type="molecule type" value="Genomic_DNA"/>
</dbReference>
<evidence type="ECO:0000313" key="1">
    <source>
        <dbReference type="EMBL" id="KNZ61058.1"/>
    </source>
</evidence>
<protein>
    <submittedName>
        <fullName evidence="1">Uncharacterized protein</fullName>
    </submittedName>
</protein>
<proteinExistence type="predicted"/>
<gene>
    <name evidence="1" type="ORF">VP01_1458g1</name>
</gene>
<sequence length="349" mass="40525">MLRFSEPKKASFYILEVPPGSYLKVLVSSIGVVQFILFPHDIMLHCIVNYNMCLPSLNRMNWDELFTYYCNLTVYFSASFLTRFELCTNLACTYISYYRYIILTIYLCTRRSRNLGRYRLFFSLLDTLEYLSKTDKVAASLTQTTLVGEGSMMRQIWSKQWMEDGYMIWVMVQILFCLWGDLGDDGVRCPLKTMTCFYENSFPLDILTISLVNPMCDKGYPGGSHISTKPCSTLSKMGRRPVLCKTFFHSRSREWRSENKPGGKYWQMTMVSMIGDEARCTRIRLIIKQSNREIKVRAIRQKFVGYTVPRIMFSTKNIYNSKVSSLVNKIHCTVKETCSTACITVQTVQ</sequence>
<organism evidence="1 2">
    <name type="scientific">Puccinia sorghi</name>
    <dbReference type="NCBI Taxonomy" id="27349"/>
    <lineage>
        <taxon>Eukaryota</taxon>
        <taxon>Fungi</taxon>
        <taxon>Dikarya</taxon>
        <taxon>Basidiomycota</taxon>
        <taxon>Pucciniomycotina</taxon>
        <taxon>Pucciniomycetes</taxon>
        <taxon>Pucciniales</taxon>
        <taxon>Pucciniaceae</taxon>
        <taxon>Puccinia</taxon>
    </lineage>
</organism>
<keyword evidence="2" id="KW-1185">Reference proteome</keyword>
<comment type="caution">
    <text evidence="1">The sequence shown here is derived from an EMBL/GenBank/DDBJ whole genome shotgun (WGS) entry which is preliminary data.</text>
</comment>
<dbReference type="VEuPathDB" id="FungiDB:VP01_1458g1"/>
<dbReference type="Proteomes" id="UP000037035">
    <property type="component" value="Unassembled WGS sequence"/>
</dbReference>
<dbReference type="AlphaFoldDB" id="A0A0L6VJW3"/>
<accession>A0A0L6VJW3</accession>
<name>A0A0L6VJW3_9BASI</name>
<reference evidence="1 2" key="1">
    <citation type="submission" date="2015-08" db="EMBL/GenBank/DDBJ databases">
        <title>Next Generation Sequencing and Analysis of the Genome of Puccinia sorghi L Schw, the Causal Agent of Maize Common Rust.</title>
        <authorList>
            <person name="Rochi L."/>
            <person name="Burguener G."/>
            <person name="Darino M."/>
            <person name="Turjanski A."/>
            <person name="Kreff E."/>
            <person name="Dieguez M.J."/>
            <person name="Sacco F."/>
        </authorList>
    </citation>
    <scope>NUCLEOTIDE SEQUENCE [LARGE SCALE GENOMIC DNA]</scope>
    <source>
        <strain evidence="1 2">RO10H11247</strain>
    </source>
</reference>